<evidence type="ECO:0000313" key="6">
    <source>
        <dbReference type="Proteomes" id="UP000050640"/>
    </source>
</evidence>
<dbReference type="Pfam" id="PF00091">
    <property type="entry name" value="Tubulin"/>
    <property type="match status" value="1"/>
</dbReference>
<evidence type="ECO:0000256" key="3">
    <source>
        <dbReference type="ARBA" id="ARBA00022741"/>
    </source>
</evidence>
<keyword evidence="2" id="KW-0493">Microtubule</keyword>
<dbReference type="InterPro" id="IPR036525">
    <property type="entry name" value="Tubulin/FtsZ_GTPase_sf"/>
</dbReference>
<evidence type="ECO:0000256" key="2">
    <source>
        <dbReference type="ARBA" id="ARBA00022701"/>
    </source>
</evidence>
<feature type="domain" description="Tubulin/FtsZ GTPase" evidence="5">
    <location>
        <begin position="78"/>
        <end position="165"/>
    </location>
</feature>
<comment type="similarity">
    <text evidence="1">Belongs to the tubulin family.</text>
</comment>
<dbReference type="PRINTS" id="PR01161">
    <property type="entry name" value="TUBULIN"/>
</dbReference>
<accession>A0A0R3S589</accession>
<reference evidence="7" key="1">
    <citation type="submission" date="2017-02" db="UniProtKB">
        <authorList>
            <consortium name="WormBaseParasite"/>
        </authorList>
    </citation>
    <scope>IDENTIFICATION</scope>
</reference>
<dbReference type="Gene3D" id="3.40.50.1440">
    <property type="entry name" value="Tubulin/FtsZ, GTPase domain"/>
    <property type="match status" value="1"/>
</dbReference>
<evidence type="ECO:0000256" key="4">
    <source>
        <dbReference type="ARBA" id="ARBA00023134"/>
    </source>
</evidence>
<keyword evidence="4" id="KW-0342">GTP-binding</keyword>
<dbReference type="InterPro" id="IPR003008">
    <property type="entry name" value="Tubulin_FtsZ_GTPase"/>
</dbReference>
<evidence type="ECO:0000259" key="5">
    <source>
        <dbReference type="Pfam" id="PF00091"/>
    </source>
</evidence>
<evidence type="ECO:0000256" key="1">
    <source>
        <dbReference type="ARBA" id="ARBA00009636"/>
    </source>
</evidence>
<dbReference type="WBParaSite" id="EEL_0000995801-mRNA-1">
    <property type="protein sequence ID" value="EEL_0000995801-mRNA-1"/>
    <property type="gene ID" value="EEL_0000995801"/>
</dbReference>
<dbReference type="PANTHER" id="PTHR11588">
    <property type="entry name" value="TUBULIN"/>
    <property type="match status" value="1"/>
</dbReference>
<dbReference type="STRING" id="1147741.A0A0R3S589"/>
<dbReference type="AlphaFoldDB" id="A0A0R3S589"/>
<protein>
    <submittedName>
        <fullName evidence="7">Tubulin domain-containing protein</fullName>
    </submittedName>
</protein>
<dbReference type="GO" id="GO:0005874">
    <property type="term" value="C:microtubule"/>
    <property type="evidence" value="ECO:0007669"/>
    <property type="project" value="UniProtKB-KW"/>
</dbReference>
<name>A0A0R3S589_9BILA</name>
<evidence type="ECO:0000313" key="7">
    <source>
        <dbReference type="WBParaSite" id="EEL_0000995801-mRNA-1"/>
    </source>
</evidence>
<organism evidence="6 7">
    <name type="scientific">Elaeophora elaphi</name>
    <dbReference type="NCBI Taxonomy" id="1147741"/>
    <lineage>
        <taxon>Eukaryota</taxon>
        <taxon>Metazoa</taxon>
        <taxon>Ecdysozoa</taxon>
        <taxon>Nematoda</taxon>
        <taxon>Chromadorea</taxon>
        <taxon>Rhabditida</taxon>
        <taxon>Spirurina</taxon>
        <taxon>Spiruromorpha</taxon>
        <taxon>Filarioidea</taxon>
        <taxon>Onchocercidae</taxon>
        <taxon>Elaeophora</taxon>
    </lineage>
</organism>
<dbReference type="InterPro" id="IPR000217">
    <property type="entry name" value="Tubulin"/>
</dbReference>
<dbReference type="GO" id="GO:0005525">
    <property type="term" value="F:GTP binding"/>
    <property type="evidence" value="ECO:0007669"/>
    <property type="project" value="UniProtKB-KW"/>
</dbReference>
<dbReference type="Proteomes" id="UP000050640">
    <property type="component" value="Unplaced"/>
</dbReference>
<dbReference type="GO" id="GO:0007017">
    <property type="term" value="P:microtubule-based process"/>
    <property type="evidence" value="ECO:0007669"/>
    <property type="project" value="InterPro"/>
</dbReference>
<dbReference type="SUPFAM" id="SSF52490">
    <property type="entry name" value="Tubulin nucleotide-binding domain-like"/>
    <property type="match status" value="1"/>
</dbReference>
<keyword evidence="3" id="KW-0547">Nucleotide-binding</keyword>
<proteinExistence type="inferred from homology"/>
<sequence>MAGGIVEIILSDVTKACFGIGCENAALAASYSRSWPRIFQFCDVVSKEHDIASPGTYYSLSDLQLMYRMEHIVVLRICSGAYFKKINDKKHFLRAVVVDLDSESLHTMLQSTQSVLFQSDNVVFGTDNATNCWAVGFYSERSKDIDQLLKTIRKEADLCTNLQRIAWCALALRGPDYDV</sequence>
<keyword evidence="6" id="KW-1185">Reference proteome</keyword>